<dbReference type="Proteomes" id="UP001281614">
    <property type="component" value="Unassembled WGS sequence"/>
</dbReference>
<evidence type="ECO:0000313" key="2">
    <source>
        <dbReference type="Proteomes" id="UP001281614"/>
    </source>
</evidence>
<sequence>MESSSWRTDVAKSRQPIAFILVGTEQNQKQVAQSATGLVRVASLPVSSVSSLCPTRRTPSALLNSISILQGWGSCYSCLAGVQLTRASKPRTSAGLFSRL</sequence>
<protein>
    <submittedName>
        <fullName evidence="1">Uncharacterized protein</fullName>
    </submittedName>
</protein>
<proteinExistence type="predicted"/>
<keyword evidence="2" id="KW-1185">Reference proteome</keyword>
<name>A0AAE0D6K3_COLKA</name>
<evidence type="ECO:0000313" key="1">
    <source>
        <dbReference type="EMBL" id="KAK2754903.1"/>
    </source>
</evidence>
<dbReference type="AlphaFoldDB" id="A0AAE0D6K3"/>
<reference evidence="1" key="1">
    <citation type="submission" date="2023-02" db="EMBL/GenBank/DDBJ databases">
        <title>Colletotrichum kahawae CIFC_Que2 genome sequencing and assembly.</title>
        <authorList>
            <person name="Baroncelli R."/>
        </authorList>
    </citation>
    <scope>NUCLEOTIDE SEQUENCE</scope>
    <source>
        <strain evidence="1">CIFC_Que2</strain>
    </source>
</reference>
<dbReference type="EMBL" id="VYYT01000223">
    <property type="protein sequence ID" value="KAK2754903.1"/>
    <property type="molecule type" value="Genomic_DNA"/>
</dbReference>
<comment type="caution">
    <text evidence="1">The sequence shown here is derived from an EMBL/GenBank/DDBJ whole genome shotgun (WGS) entry which is preliminary data.</text>
</comment>
<organism evidence="1 2">
    <name type="scientific">Colletotrichum kahawae</name>
    <name type="common">Coffee berry disease fungus</name>
    <dbReference type="NCBI Taxonomy" id="34407"/>
    <lineage>
        <taxon>Eukaryota</taxon>
        <taxon>Fungi</taxon>
        <taxon>Dikarya</taxon>
        <taxon>Ascomycota</taxon>
        <taxon>Pezizomycotina</taxon>
        <taxon>Sordariomycetes</taxon>
        <taxon>Hypocreomycetidae</taxon>
        <taxon>Glomerellales</taxon>
        <taxon>Glomerellaceae</taxon>
        <taxon>Colletotrichum</taxon>
        <taxon>Colletotrichum gloeosporioides species complex</taxon>
    </lineage>
</organism>
<gene>
    <name evidence="1" type="ORF">CKAH01_05917</name>
</gene>
<accession>A0AAE0D6K3</accession>